<feature type="transmembrane region" description="Helical" evidence="9">
    <location>
        <begin position="93"/>
        <end position="123"/>
    </location>
</feature>
<feature type="transmembrane region" description="Helical" evidence="9">
    <location>
        <begin position="313"/>
        <end position="340"/>
    </location>
</feature>
<dbReference type="GO" id="GO:0005886">
    <property type="term" value="C:plasma membrane"/>
    <property type="evidence" value="ECO:0007669"/>
    <property type="project" value="UniProtKB-SubCell"/>
</dbReference>
<evidence type="ECO:0000256" key="7">
    <source>
        <dbReference type="ARBA" id="ARBA00022989"/>
    </source>
</evidence>
<feature type="transmembrane region" description="Helical" evidence="9">
    <location>
        <begin position="50"/>
        <end position="73"/>
    </location>
</feature>
<evidence type="ECO:0000256" key="2">
    <source>
        <dbReference type="ARBA" id="ARBA00009843"/>
    </source>
</evidence>
<dbReference type="AlphaFoldDB" id="A0A6N3FJP5"/>
<dbReference type="InterPro" id="IPR000802">
    <property type="entry name" value="Arsenical_pump_ArsB"/>
</dbReference>
<keyword evidence="6" id="KW-0677">Repeat</keyword>
<gene>
    <name evidence="11" type="primary">sdcS_3</name>
    <name evidence="11" type="ORF">CSLFYP84_02575</name>
</gene>
<feature type="domain" description="Citrate transporter-like" evidence="10">
    <location>
        <begin position="15"/>
        <end position="234"/>
    </location>
</feature>
<evidence type="ECO:0000259" key="10">
    <source>
        <dbReference type="Pfam" id="PF03600"/>
    </source>
</evidence>
<organism evidence="11">
    <name type="scientific">Clostridium symbiosum</name>
    <name type="common">Bacteroides symbiosus</name>
    <dbReference type="NCBI Taxonomy" id="1512"/>
    <lineage>
        <taxon>Bacteria</taxon>
        <taxon>Bacillati</taxon>
        <taxon>Bacillota</taxon>
        <taxon>Clostridia</taxon>
        <taxon>Lachnospirales</taxon>
        <taxon>Lachnospiraceae</taxon>
        <taxon>Otoolea</taxon>
    </lineage>
</organism>
<keyword evidence="4" id="KW-1003">Cell membrane</keyword>
<comment type="subcellular location">
    <subcellularLocation>
        <location evidence="1">Cell membrane</location>
        <topology evidence="1">Multi-pass membrane protein</topology>
    </subcellularLocation>
</comment>
<dbReference type="PANTHER" id="PTHR43652:SF2">
    <property type="entry name" value="BASIC AMINO ACID ANTIPORTER YFCC-RELATED"/>
    <property type="match status" value="1"/>
</dbReference>
<accession>A0A6N3FJP5</accession>
<keyword evidence="3" id="KW-0813">Transport</keyword>
<feature type="transmembrane region" description="Helical" evidence="9">
    <location>
        <begin position="174"/>
        <end position="195"/>
    </location>
</feature>
<evidence type="ECO:0000256" key="3">
    <source>
        <dbReference type="ARBA" id="ARBA00022448"/>
    </source>
</evidence>
<keyword evidence="7 9" id="KW-1133">Transmembrane helix</keyword>
<feature type="transmembrane region" description="Helical" evidence="9">
    <location>
        <begin position="352"/>
        <end position="375"/>
    </location>
</feature>
<evidence type="ECO:0000256" key="5">
    <source>
        <dbReference type="ARBA" id="ARBA00022692"/>
    </source>
</evidence>
<keyword evidence="5 9" id="KW-0812">Transmembrane</keyword>
<dbReference type="InterPro" id="IPR004680">
    <property type="entry name" value="Cit_transptr-like_dom"/>
</dbReference>
<keyword evidence="8 9" id="KW-0472">Membrane</keyword>
<dbReference type="RefSeq" id="WP_021643702.1">
    <property type="nucleotide sequence ID" value="NZ_JAUDCA010000008.1"/>
</dbReference>
<feature type="transmembrane region" description="Helical" evidence="9">
    <location>
        <begin position="222"/>
        <end position="239"/>
    </location>
</feature>
<evidence type="ECO:0000256" key="6">
    <source>
        <dbReference type="ARBA" id="ARBA00022737"/>
    </source>
</evidence>
<dbReference type="EMBL" id="CACRUA010000029">
    <property type="protein sequence ID" value="VYU52607.1"/>
    <property type="molecule type" value="Genomic_DNA"/>
</dbReference>
<dbReference type="GO" id="GO:0015105">
    <property type="term" value="F:arsenite transmembrane transporter activity"/>
    <property type="evidence" value="ECO:0007669"/>
    <property type="project" value="InterPro"/>
</dbReference>
<feature type="transmembrane region" description="Helical" evidence="9">
    <location>
        <begin position="135"/>
        <end position="154"/>
    </location>
</feature>
<dbReference type="CDD" id="cd01115">
    <property type="entry name" value="SLC13_permease"/>
    <property type="match status" value="1"/>
</dbReference>
<evidence type="ECO:0000313" key="11">
    <source>
        <dbReference type="EMBL" id="VYU52607.1"/>
    </source>
</evidence>
<evidence type="ECO:0000256" key="8">
    <source>
        <dbReference type="ARBA" id="ARBA00023136"/>
    </source>
</evidence>
<dbReference type="Pfam" id="PF03600">
    <property type="entry name" value="CitMHS"/>
    <property type="match status" value="2"/>
</dbReference>
<feature type="transmembrane region" description="Helical" evidence="9">
    <location>
        <begin position="245"/>
        <end position="264"/>
    </location>
</feature>
<comment type="similarity">
    <text evidence="2">Belongs to the CitM (TC 2.A.11) transporter family.</text>
</comment>
<dbReference type="PRINTS" id="PR00758">
    <property type="entry name" value="ARSENICPUMP"/>
</dbReference>
<sequence length="417" mass="43708">MNSMFIALLILAVTIALFIWEPIPIVVTAIGASILYAYTGIIEVNTIFSGYNSTTIVLLAGMMVVGSSLFHSGVTDIIGEKMVKITGKSERNIILATLIVSCVLSAVCSNIGVMVAMAPLVTAMCISAGYGPSKALLALLFGSQFGGFVTLVGVGSNASAAGVMQELGYEPFGFFSITPFGIGICIIGTLFFAFVGSKMLPDTGYVPEFAQTEKKEFDKKKAVICGLTMFCVLAVIASGSKKVPMHIAAVVGALVIVGSGCMSVKDAVKAIDWNCLILVGALSAISSGIKECGAGDAVANLIIRILGEQPSAFMISTVIFFAAVLLTQVMSNIPTILVFMPIGLSIAEKIGVSPYPIAMIITLAGAASYATPFAAPQNMMTVGWTKYKFMDFVKIGVPMVLLTYVVVVALIPIFLPY</sequence>
<reference evidence="11" key="1">
    <citation type="submission" date="2019-11" db="EMBL/GenBank/DDBJ databases">
        <authorList>
            <person name="Feng L."/>
        </authorList>
    </citation>
    <scope>NUCLEOTIDE SEQUENCE</scope>
    <source>
        <strain evidence="11">CsymbiosumLFYP84</strain>
    </source>
</reference>
<proteinExistence type="inferred from homology"/>
<evidence type="ECO:0000256" key="1">
    <source>
        <dbReference type="ARBA" id="ARBA00004651"/>
    </source>
</evidence>
<evidence type="ECO:0000256" key="9">
    <source>
        <dbReference type="SAM" id="Phobius"/>
    </source>
</evidence>
<dbReference type="InterPro" id="IPR051679">
    <property type="entry name" value="DASS-Related_Transporters"/>
</dbReference>
<name>A0A6N3FJP5_CLOSY</name>
<feature type="transmembrane region" description="Helical" evidence="9">
    <location>
        <begin position="395"/>
        <end position="415"/>
    </location>
</feature>
<evidence type="ECO:0000256" key="4">
    <source>
        <dbReference type="ARBA" id="ARBA00022475"/>
    </source>
</evidence>
<feature type="transmembrane region" description="Helical" evidence="9">
    <location>
        <begin position="6"/>
        <end position="38"/>
    </location>
</feature>
<dbReference type="PANTHER" id="PTHR43652">
    <property type="entry name" value="BASIC AMINO ACID ANTIPORTER YFCC-RELATED"/>
    <property type="match status" value="1"/>
</dbReference>
<protein>
    <submittedName>
        <fullName evidence="11">Sodium-dependent dicarboxylate transporter SdcS</fullName>
    </submittedName>
</protein>
<feature type="domain" description="Citrate transporter-like" evidence="10">
    <location>
        <begin position="241"/>
        <end position="414"/>
    </location>
</feature>